<dbReference type="AlphaFoldDB" id="A0A0A9CKC9"/>
<reference evidence="1" key="1">
    <citation type="submission" date="2014-09" db="EMBL/GenBank/DDBJ databases">
        <authorList>
            <person name="Magalhaes I.L.F."/>
            <person name="Oliveira U."/>
            <person name="Santos F.R."/>
            <person name="Vidigal T.H.D.A."/>
            <person name="Brescovit A.D."/>
            <person name="Santos A.J."/>
        </authorList>
    </citation>
    <scope>NUCLEOTIDE SEQUENCE</scope>
    <source>
        <tissue evidence="1">Shoot tissue taken approximately 20 cm above the soil surface</tissue>
    </source>
</reference>
<sequence length="16" mass="2040">MLGFWTEYHTRKIPFN</sequence>
<dbReference type="EMBL" id="GBRH01224045">
    <property type="protein sequence ID" value="JAD73850.1"/>
    <property type="molecule type" value="Transcribed_RNA"/>
</dbReference>
<organism evidence="1">
    <name type="scientific">Arundo donax</name>
    <name type="common">Giant reed</name>
    <name type="synonym">Donax arundinaceus</name>
    <dbReference type="NCBI Taxonomy" id="35708"/>
    <lineage>
        <taxon>Eukaryota</taxon>
        <taxon>Viridiplantae</taxon>
        <taxon>Streptophyta</taxon>
        <taxon>Embryophyta</taxon>
        <taxon>Tracheophyta</taxon>
        <taxon>Spermatophyta</taxon>
        <taxon>Magnoliopsida</taxon>
        <taxon>Liliopsida</taxon>
        <taxon>Poales</taxon>
        <taxon>Poaceae</taxon>
        <taxon>PACMAD clade</taxon>
        <taxon>Arundinoideae</taxon>
        <taxon>Arundineae</taxon>
        <taxon>Arundo</taxon>
    </lineage>
</organism>
<accession>A0A0A9CKC9</accession>
<reference evidence="1" key="2">
    <citation type="journal article" date="2015" name="Data Brief">
        <title>Shoot transcriptome of the giant reed, Arundo donax.</title>
        <authorList>
            <person name="Barrero R.A."/>
            <person name="Guerrero F.D."/>
            <person name="Moolhuijzen P."/>
            <person name="Goolsby J.A."/>
            <person name="Tidwell J."/>
            <person name="Bellgard S.E."/>
            <person name="Bellgard M.I."/>
        </authorList>
    </citation>
    <scope>NUCLEOTIDE SEQUENCE</scope>
    <source>
        <tissue evidence="1">Shoot tissue taken approximately 20 cm above the soil surface</tissue>
    </source>
</reference>
<proteinExistence type="predicted"/>
<protein>
    <submittedName>
        <fullName evidence="1">Uncharacterized protein</fullName>
    </submittedName>
</protein>
<name>A0A0A9CKC9_ARUDO</name>
<evidence type="ECO:0000313" key="1">
    <source>
        <dbReference type="EMBL" id="JAD73850.1"/>
    </source>
</evidence>